<dbReference type="InterPro" id="IPR027193">
    <property type="entry name" value="Noc4"/>
</dbReference>
<evidence type="ECO:0000256" key="1">
    <source>
        <dbReference type="ARBA" id="ARBA00007797"/>
    </source>
</evidence>
<name>A0A7G2C7W8_9TRYP</name>
<dbReference type="VEuPathDB" id="TriTrypDB:ADEAN_000313400"/>
<accession>A0A7G2C7W8</accession>
<dbReference type="EMBL" id="LR877149">
    <property type="protein sequence ID" value="CAD2215679.1"/>
    <property type="molecule type" value="Genomic_DNA"/>
</dbReference>
<dbReference type="PANTHER" id="PTHR12455">
    <property type="entry name" value="NUCLEOLAR COMPLEX PROTEIN 4"/>
    <property type="match status" value="1"/>
</dbReference>
<protein>
    <submittedName>
        <fullName evidence="3">CBF/Mak21 family, putative</fullName>
    </submittedName>
</protein>
<reference evidence="3 4" key="1">
    <citation type="submission" date="2020-08" db="EMBL/GenBank/DDBJ databases">
        <authorList>
            <person name="Newling K."/>
            <person name="Davey J."/>
            <person name="Forrester S."/>
        </authorList>
    </citation>
    <scope>NUCLEOTIDE SEQUENCE [LARGE SCALE GENOMIC DNA]</scope>
    <source>
        <strain evidence="4">Crithidia deanei Carvalho (ATCC PRA-265)</strain>
    </source>
</reference>
<evidence type="ECO:0000313" key="4">
    <source>
        <dbReference type="Proteomes" id="UP000515908"/>
    </source>
</evidence>
<dbReference type="InterPro" id="IPR005612">
    <property type="entry name" value="CCAAT-binding_factor"/>
</dbReference>
<evidence type="ECO:0000313" key="3">
    <source>
        <dbReference type="EMBL" id="CAD2215679.1"/>
    </source>
</evidence>
<dbReference type="AlphaFoldDB" id="A0A7G2C7W8"/>
<dbReference type="GO" id="GO:0030692">
    <property type="term" value="C:Noc4p-Nop14p complex"/>
    <property type="evidence" value="ECO:0007669"/>
    <property type="project" value="TreeGrafter"/>
</dbReference>
<dbReference type="GO" id="GO:0042254">
    <property type="term" value="P:ribosome biogenesis"/>
    <property type="evidence" value="ECO:0007669"/>
    <property type="project" value="InterPro"/>
</dbReference>
<comment type="similarity">
    <text evidence="1">Belongs to the CBF/MAK21 family.</text>
</comment>
<proteinExistence type="inferred from homology"/>
<sequence length="304" mass="34284">MLLHSVLSVFSERAHKHFFTAVWMHLIKSAPKATLHIHLLHRLGSFVLTNLTTPLVVADYLTGCFNSGGLISILALHGLFILMLDHGLEYPQYYEQLYSLITADTFSSRHRYDLFRLLHLSLTSLRIPVYIVASVIKKVCRVALLSPAPVLYFVLPFVRKLLQSHPNCLALIHRSTKEAVVPGEETEDKSKEELLRALKEAQKKTAELFDGKDPFDPAAPLHASNALNSTLWELTALERHFLPNVPLMVSSYASTAEDKAPLRFEKSYARLFTAEVTRPLNKSHLPTVAYRPPQAPTEEDILQV</sequence>
<dbReference type="GO" id="GO:0032040">
    <property type="term" value="C:small-subunit processome"/>
    <property type="evidence" value="ECO:0007669"/>
    <property type="project" value="TreeGrafter"/>
</dbReference>
<dbReference type="PANTHER" id="PTHR12455:SF0">
    <property type="entry name" value="NUCLEOLAR COMPLEX PROTEIN 4 HOMOLOG"/>
    <property type="match status" value="1"/>
</dbReference>
<evidence type="ECO:0000259" key="2">
    <source>
        <dbReference type="Pfam" id="PF03914"/>
    </source>
</evidence>
<feature type="domain" description="CCAAT-binding factor" evidence="2">
    <location>
        <begin position="72"/>
        <end position="248"/>
    </location>
</feature>
<dbReference type="OrthoDB" id="10263185at2759"/>
<organism evidence="3 4">
    <name type="scientific">Angomonas deanei</name>
    <dbReference type="NCBI Taxonomy" id="59799"/>
    <lineage>
        <taxon>Eukaryota</taxon>
        <taxon>Discoba</taxon>
        <taxon>Euglenozoa</taxon>
        <taxon>Kinetoplastea</taxon>
        <taxon>Metakinetoplastina</taxon>
        <taxon>Trypanosomatida</taxon>
        <taxon>Trypanosomatidae</taxon>
        <taxon>Strigomonadinae</taxon>
        <taxon>Angomonas</taxon>
    </lineage>
</organism>
<keyword evidence="4" id="KW-1185">Reference proteome</keyword>
<gene>
    <name evidence="3" type="ORF">ADEAN_000313400</name>
</gene>
<dbReference type="Pfam" id="PF03914">
    <property type="entry name" value="CBF"/>
    <property type="match status" value="1"/>
</dbReference>
<dbReference type="Proteomes" id="UP000515908">
    <property type="component" value="Chromosome 05"/>
</dbReference>